<dbReference type="EMBL" id="CATQJA010002559">
    <property type="protein sequence ID" value="CAJ0571359.1"/>
    <property type="molecule type" value="Genomic_DNA"/>
</dbReference>
<dbReference type="Proteomes" id="UP001177023">
    <property type="component" value="Unassembled WGS sequence"/>
</dbReference>
<reference evidence="2" key="1">
    <citation type="submission" date="2023-06" db="EMBL/GenBank/DDBJ databases">
        <authorList>
            <person name="Delattre M."/>
        </authorList>
    </citation>
    <scope>NUCLEOTIDE SEQUENCE</scope>
    <source>
        <strain evidence="2">AF72</strain>
    </source>
</reference>
<feature type="chain" id="PRO_5041226183" evidence="1">
    <location>
        <begin position="19"/>
        <end position="187"/>
    </location>
</feature>
<accession>A0AA36G0E8</accession>
<feature type="non-terminal residue" evidence="2">
    <location>
        <position position="187"/>
    </location>
</feature>
<name>A0AA36G0E8_9BILA</name>
<comment type="caution">
    <text evidence="2">The sequence shown here is derived from an EMBL/GenBank/DDBJ whole genome shotgun (WGS) entry which is preliminary data.</text>
</comment>
<keyword evidence="1" id="KW-0732">Signal</keyword>
<organism evidence="2 3">
    <name type="scientific">Mesorhabditis spiculigera</name>
    <dbReference type="NCBI Taxonomy" id="96644"/>
    <lineage>
        <taxon>Eukaryota</taxon>
        <taxon>Metazoa</taxon>
        <taxon>Ecdysozoa</taxon>
        <taxon>Nematoda</taxon>
        <taxon>Chromadorea</taxon>
        <taxon>Rhabditida</taxon>
        <taxon>Rhabditina</taxon>
        <taxon>Rhabditomorpha</taxon>
        <taxon>Rhabditoidea</taxon>
        <taxon>Rhabditidae</taxon>
        <taxon>Mesorhabditinae</taxon>
        <taxon>Mesorhabditis</taxon>
    </lineage>
</organism>
<feature type="signal peptide" evidence="1">
    <location>
        <begin position="1"/>
        <end position="18"/>
    </location>
</feature>
<protein>
    <submittedName>
        <fullName evidence="2">Uncharacterized protein</fullName>
    </submittedName>
</protein>
<keyword evidence="3" id="KW-1185">Reference proteome</keyword>
<proteinExistence type="predicted"/>
<sequence length="187" mass="21152">MFSKAFIAFAVLLGLVSAASQVYNIDKFSQEARRFRRFVCENQVIPFLGVACGARKNVRRTDIKAVLDTTGAGTLSFYGLNNADTLDAAISDKANIPLVSKLTSGSTSVSVKTYLKVQRRENLVDEEGRPDDRFYLHRANDRCRKKFHYLTTVVKAGNFRRIPDVFMSAMSQVEIKILHRLWHKCTL</sequence>
<evidence type="ECO:0000313" key="3">
    <source>
        <dbReference type="Proteomes" id="UP001177023"/>
    </source>
</evidence>
<gene>
    <name evidence="2" type="ORF">MSPICULIGERA_LOCUS9768</name>
</gene>
<dbReference type="AlphaFoldDB" id="A0AA36G0E8"/>
<evidence type="ECO:0000256" key="1">
    <source>
        <dbReference type="SAM" id="SignalP"/>
    </source>
</evidence>
<evidence type="ECO:0000313" key="2">
    <source>
        <dbReference type="EMBL" id="CAJ0571359.1"/>
    </source>
</evidence>